<dbReference type="GO" id="GO:0031417">
    <property type="term" value="C:NatC complex"/>
    <property type="evidence" value="ECO:0007669"/>
    <property type="project" value="InterPro"/>
</dbReference>
<evidence type="ECO:0000313" key="7">
    <source>
        <dbReference type="EMBL" id="GHP11808.1"/>
    </source>
</evidence>
<dbReference type="PANTHER" id="PTHR21373:SF0">
    <property type="entry name" value="N-ALPHA-ACETYLTRANSFERASE 35, NATC AUXILIARY SUBUNIT"/>
    <property type="match status" value="1"/>
</dbReference>
<sequence>MSARTPSYTPFSLDTLDACLSSMSNGELIYSSQFRMVDTISAMELCDPRMDSHALKEEGKGSSSSSKESTSLVSASLSSTQVSASSAMDALDATCAREALLLEGTAAVMSTLEATPLHATPPWETTTQKIQADSFSVDAFKAASQNELAAVALCATFDATLAFTHAVTNLVHGVRVADDEDFAPPDAASVLPAQKFGWGDNTVSRTHEEITKGPPTSGHARLPVALCRAEAILAQHVGSNDAIKPIHDRIKLRRIMLEVIAQAQSAARMTFSSRKDLKKSKFDAEAALDSAAAAARDAMDLAQSFVDASSGSVSENDGFCVRSLLREKLGANVPRYSALPSRADSYKRMHTLLAGMAGCMRLLRLLVTFTKAPALEVPMSPHRLTPAWAMMDILRHSQTMNAPLVKCVVARSLVASALFSVDHGGCRGREGPVDAQWAAGTPLARLAAHMAGHAAWPVCSLGAVGCAEEGKFAESLAAMLAAACHALLSSGPRCRRRLRRLLVERMPAVTDAADAVDMCVPVLARICDANLVGRSYGGKAALVFAACTCITPDKMPDVSHVTKAMILVRRWEDIVRSGAVDVAEVVPAEWAHWNGSSSIDGSTEDTPPAAPTNEEEEIMAGAYRDKAAMEAARMVFFQRGLPAQLEKKGGKKGKVARAGGKDAWADAVRVLFPEAVAVGDDASKEADQYSVAVRGDGTGVGPAGWLTKSLATRLGQAYVALGFPQGLYTSASLTGSRAYGNAHGDELLMAYWYYEVLCTQQIQADECWNDVLEVSAKSLIGSSSSDGTASPPFGASPLVTPAAADRIKTSCSSLHRLVDMVGSSPNLSAALHLSPVMSSVERKAVNAERTALQGSVRLTAALLESKSNAAQGFEGRPADATFNTSQEWFEQRFGFLFATTAPSALDYKSFVAVTDRSKLDATRLYHLSRACFMDAFHQSKQLLKGCEVAASACSSASSTHQAGYAANVLEMRSATASASGATLTRACQANLVAGVMLMNMEEPGKSDDSLSARLSYDSHVCVASVALSRKKDDVDT</sequence>
<reference evidence="7" key="1">
    <citation type="submission" date="2020-10" db="EMBL/GenBank/DDBJ databases">
        <title>Unveiling of a novel bifunctional photoreceptor, Dualchrome1, isolated from a cosmopolitan green alga.</title>
        <authorList>
            <person name="Suzuki S."/>
            <person name="Kawachi M."/>
        </authorList>
    </citation>
    <scope>NUCLEOTIDE SEQUENCE</scope>
    <source>
        <strain evidence="7">NIES 2893</strain>
    </source>
</reference>
<comment type="subcellular location">
    <subcellularLocation>
        <location evidence="1">Cytoplasm</location>
    </subcellularLocation>
</comment>
<dbReference type="EMBL" id="BNJQ01000036">
    <property type="protein sequence ID" value="GHP11808.1"/>
    <property type="molecule type" value="Genomic_DNA"/>
</dbReference>
<accession>A0A830HXS7</accession>
<evidence type="ECO:0000259" key="6">
    <source>
        <dbReference type="Pfam" id="PF25789"/>
    </source>
</evidence>
<dbReference type="InterPro" id="IPR057983">
    <property type="entry name" value="NAA35-like_N"/>
</dbReference>
<evidence type="ECO:0000256" key="4">
    <source>
        <dbReference type="SAM" id="MobiDB-lite"/>
    </source>
</evidence>
<dbReference type="PANTHER" id="PTHR21373">
    <property type="entry name" value="GLUCOSE REPRESSIBLE PROTEIN MAK10"/>
    <property type="match status" value="1"/>
</dbReference>
<keyword evidence="8" id="KW-1185">Reference proteome</keyword>
<evidence type="ECO:0000259" key="5">
    <source>
        <dbReference type="Pfam" id="PF04112"/>
    </source>
</evidence>
<feature type="domain" description="NAA35-like TPR repeats" evidence="6">
    <location>
        <begin position="746"/>
        <end position="1019"/>
    </location>
</feature>
<name>A0A830HXS7_9CHLO</name>
<dbReference type="Pfam" id="PF25789">
    <property type="entry name" value="TPR_NAA35"/>
    <property type="match status" value="1"/>
</dbReference>
<dbReference type="Pfam" id="PF04112">
    <property type="entry name" value="Mak10"/>
    <property type="match status" value="1"/>
</dbReference>
<evidence type="ECO:0000256" key="2">
    <source>
        <dbReference type="ARBA" id="ARBA00006289"/>
    </source>
</evidence>
<evidence type="ECO:0000313" key="8">
    <source>
        <dbReference type="Proteomes" id="UP000660262"/>
    </source>
</evidence>
<dbReference type="AlphaFoldDB" id="A0A830HXS7"/>
<organism evidence="7 8">
    <name type="scientific">Pycnococcus provasolii</name>
    <dbReference type="NCBI Taxonomy" id="41880"/>
    <lineage>
        <taxon>Eukaryota</taxon>
        <taxon>Viridiplantae</taxon>
        <taxon>Chlorophyta</taxon>
        <taxon>Pseudoscourfieldiophyceae</taxon>
        <taxon>Pseudoscourfieldiales</taxon>
        <taxon>Pycnococcaceae</taxon>
        <taxon>Pycnococcus</taxon>
    </lineage>
</organism>
<comment type="caution">
    <text evidence="7">The sequence shown here is derived from an EMBL/GenBank/DDBJ whole genome shotgun (WGS) entry which is preliminary data.</text>
</comment>
<protein>
    <submittedName>
        <fullName evidence="7">Uncharacterized protein</fullName>
    </submittedName>
</protein>
<comment type="similarity">
    <text evidence="2">Belongs to the MAK10 family.</text>
</comment>
<feature type="region of interest" description="Disordered" evidence="4">
    <location>
        <begin position="594"/>
        <end position="613"/>
    </location>
</feature>
<dbReference type="InterPro" id="IPR007244">
    <property type="entry name" value="Naa35_N"/>
</dbReference>
<dbReference type="Proteomes" id="UP000660262">
    <property type="component" value="Unassembled WGS sequence"/>
</dbReference>
<evidence type="ECO:0000256" key="1">
    <source>
        <dbReference type="ARBA" id="ARBA00004496"/>
    </source>
</evidence>
<feature type="domain" description="NAA35-like N-terminal" evidence="5">
    <location>
        <begin position="26"/>
        <end position="183"/>
    </location>
</feature>
<dbReference type="InterPro" id="IPR057982">
    <property type="entry name" value="TPR_NAA35"/>
</dbReference>
<gene>
    <name evidence="7" type="ORF">PPROV_001053500</name>
</gene>
<evidence type="ECO:0000256" key="3">
    <source>
        <dbReference type="ARBA" id="ARBA00022490"/>
    </source>
</evidence>
<keyword evidence="3" id="KW-0963">Cytoplasm</keyword>
<proteinExistence type="inferred from homology"/>